<organism evidence="1 2">
    <name type="scientific">Lentinula raphanica</name>
    <dbReference type="NCBI Taxonomy" id="153919"/>
    <lineage>
        <taxon>Eukaryota</taxon>
        <taxon>Fungi</taxon>
        <taxon>Dikarya</taxon>
        <taxon>Basidiomycota</taxon>
        <taxon>Agaricomycotina</taxon>
        <taxon>Agaricomycetes</taxon>
        <taxon>Agaricomycetidae</taxon>
        <taxon>Agaricales</taxon>
        <taxon>Marasmiineae</taxon>
        <taxon>Omphalotaceae</taxon>
        <taxon>Lentinula</taxon>
    </lineage>
</organism>
<gene>
    <name evidence="1" type="ORF">F5878DRAFT_547974</name>
</gene>
<sequence length="326" mass="36469">MQDETIQFVPFVESDIYARILSLGKRGYPLWTPKLESPQLPEVYKKNGAHIGDVGRVTRFGEFDYLFNVCHGADHELNRGRVPEGFEPISNFDADGIIENEYHMADSVLSDPIRIHQRDIQIENSFQDSPNQLEGVPKEFGGGQAYSSTTSNGAILILPEGGTKFDCLQPEVFAKYAAENAASWYSYATGTGRRMRNGSLYLVTGFDKARAWGVATFRNANPQNVSLEFVPKAAKGNSSYPHYWFRTSQSAETSSGADDTYGQQSGSVFLRGYKIAIRRSWLRKMAPSLKYTYDGIDSDRPLNFLLNSPPLSWITRRLSSSSSTNH</sequence>
<reference evidence="1" key="1">
    <citation type="submission" date="2022-08" db="EMBL/GenBank/DDBJ databases">
        <authorList>
            <consortium name="DOE Joint Genome Institute"/>
            <person name="Min B."/>
            <person name="Riley R."/>
            <person name="Sierra-Patev S."/>
            <person name="Naranjo-Ortiz M."/>
            <person name="Looney B."/>
            <person name="Konkel Z."/>
            <person name="Slot J.C."/>
            <person name="Sakamoto Y."/>
            <person name="Steenwyk J.L."/>
            <person name="Rokas A."/>
            <person name="Carro J."/>
            <person name="Camarero S."/>
            <person name="Ferreira P."/>
            <person name="Molpeceres G."/>
            <person name="Ruiz-Duenas F.J."/>
            <person name="Serrano A."/>
            <person name="Henrissat B."/>
            <person name="Drula E."/>
            <person name="Hughes K.W."/>
            <person name="Mata J.L."/>
            <person name="Ishikawa N.K."/>
            <person name="Vargas-Isla R."/>
            <person name="Ushijima S."/>
            <person name="Smith C.A."/>
            <person name="Ahrendt S."/>
            <person name="Andreopoulos W."/>
            <person name="He G."/>
            <person name="Labutti K."/>
            <person name="Lipzen A."/>
            <person name="Ng V."/>
            <person name="Sandor L."/>
            <person name="Barry K."/>
            <person name="Martinez A.T."/>
            <person name="Xiao Y."/>
            <person name="Gibbons J.G."/>
            <person name="Terashima K."/>
            <person name="Hibbett D.S."/>
            <person name="Grigoriev I.V."/>
        </authorList>
    </citation>
    <scope>NUCLEOTIDE SEQUENCE</scope>
    <source>
        <strain evidence="1">TFB9207</strain>
    </source>
</reference>
<keyword evidence="2" id="KW-1185">Reference proteome</keyword>
<protein>
    <submittedName>
        <fullName evidence="1">Uncharacterized protein</fullName>
    </submittedName>
</protein>
<proteinExistence type="predicted"/>
<evidence type="ECO:0000313" key="2">
    <source>
        <dbReference type="Proteomes" id="UP001163846"/>
    </source>
</evidence>
<evidence type="ECO:0000313" key="1">
    <source>
        <dbReference type="EMBL" id="KAJ3832577.1"/>
    </source>
</evidence>
<dbReference type="Proteomes" id="UP001163846">
    <property type="component" value="Unassembled WGS sequence"/>
</dbReference>
<comment type="caution">
    <text evidence="1">The sequence shown here is derived from an EMBL/GenBank/DDBJ whole genome shotgun (WGS) entry which is preliminary data.</text>
</comment>
<dbReference type="EMBL" id="MU806915">
    <property type="protein sequence ID" value="KAJ3832577.1"/>
    <property type="molecule type" value="Genomic_DNA"/>
</dbReference>
<accession>A0AA38UBB2</accession>
<dbReference type="AlphaFoldDB" id="A0AA38UBB2"/>
<name>A0AA38UBB2_9AGAR</name>